<proteinExistence type="predicted"/>
<reference evidence="2 3" key="1">
    <citation type="submission" date="2018-07" db="EMBL/GenBank/DDBJ databases">
        <title>Leeuwenhoekiella genomics.</title>
        <authorList>
            <person name="Tahon G."/>
            <person name="Willems A."/>
        </authorList>
    </citation>
    <scope>NUCLEOTIDE SEQUENCE [LARGE SCALE GENOMIC DNA]</scope>
    <source>
        <strain evidence="2 3">LMG 1345</strain>
    </source>
</reference>
<feature type="chain" id="PRO_5020805326" evidence="1">
    <location>
        <begin position="19"/>
        <end position="142"/>
    </location>
</feature>
<name>A0A4Q0PQN4_9FLAO</name>
<feature type="signal peptide" evidence="1">
    <location>
        <begin position="1"/>
        <end position="18"/>
    </location>
</feature>
<evidence type="ECO:0000313" key="2">
    <source>
        <dbReference type="EMBL" id="RXG32929.1"/>
    </source>
</evidence>
<dbReference type="RefSeq" id="WP_073095709.1">
    <property type="nucleotide sequence ID" value="NZ_QOVL01000001.1"/>
</dbReference>
<dbReference type="STRING" id="1122159.SAMN02745246_00079"/>
<evidence type="ECO:0000313" key="3">
    <source>
        <dbReference type="Proteomes" id="UP000290608"/>
    </source>
</evidence>
<comment type="caution">
    <text evidence="2">The sequence shown here is derived from an EMBL/GenBank/DDBJ whole genome shotgun (WGS) entry which is preliminary data.</text>
</comment>
<sequence>MIYRVSLFLLLILNISCGGSSEFVKNPPFKVDRTQTKAEKSGEFQVVFDVSELPADVVFKELYFQNKKSRVHWNSTATYYAAFSDTQVNGEDRVLSTDRAQEANNPLPQMPVKPPYKISENQALLTYQVKDKVFFTILELNQ</sequence>
<organism evidence="2 3">
    <name type="scientific">Leeuwenhoekiella marinoflava</name>
    <dbReference type="NCBI Taxonomy" id="988"/>
    <lineage>
        <taxon>Bacteria</taxon>
        <taxon>Pseudomonadati</taxon>
        <taxon>Bacteroidota</taxon>
        <taxon>Flavobacteriia</taxon>
        <taxon>Flavobacteriales</taxon>
        <taxon>Flavobacteriaceae</taxon>
        <taxon>Leeuwenhoekiella</taxon>
    </lineage>
</organism>
<accession>A0A4Q0PQN4</accession>
<dbReference type="EMBL" id="QOVL01000001">
    <property type="protein sequence ID" value="RXG32929.1"/>
    <property type="molecule type" value="Genomic_DNA"/>
</dbReference>
<dbReference type="Proteomes" id="UP000290608">
    <property type="component" value="Unassembled WGS sequence"/>
</dbReference>
<dbReference type="AlphaFoldDB" id="A0A4Q0PQN4"/>
<gene>
    <name evidence="2" type="ORF">DSL99_20</name>
</gene>
<evidence type="ECO:0000256" key="1">
    <source>
        <dbReference type="SAM" id="SignalP"/>
    </source>
</evidence>
<protein>
    <submittedName>
        <fullName evidence="2">Uncharacterized protein</fullName>
    </submittedName>
</protein>
<keyword evidence="1" id="KW-0732">Signal</keyword>